<sequence length="112" mass="13009">MKRKLMTPITIILISFMAWWAKYLLFVPHFHTGPNNTLISKNTKLVLVVITPEAEKLGIHIPRFIPFWKTIGVVDKEMKGTLWEFQDKGKTYVEYNTDGEMDVGSVYQYSGR</sequence>
<keyword evidence="1" id="KW-0812">Transmembrane</keyword>
<evidence type="ECO:0000256" key="1">
    <source>
        <dbReference type="SAM" id="Phobius"/>
    </source>
</evidence>
<proteinExistence type="predicted"/>
<dbReference type="EMBL" id="JARMAB010000040">
    <property type="protein sequence ID" value="MED1205796.1"/>
    <property type="molecule type" value="Genomic_DNA"/>
</dbReference>
<name>A0ABU6MM87_9BACI</name>
<keyword evidence="1" id="KW-0472">Membrane</keyword>
<dbReference type="RefSeq" id="WP_066264115.1">
    <property type="nucleotide sequence ID" value="NZ_JARMAB010000040.1"/>
</dbReference>
<feature type="transmembrane region" description="Helical" evidence="1">
    <location>
        <begin position="7"/>
        <end position="26"/>
    </location>
</feature>
<reference evidence="2 3" key="1">
    <citation type="submission" date="2023-03" db="EMBL/GenBank/DDBJ databases">
        <title>Bacillus Genome Sequencing.</title>
        <authorList>
            <person name="Dunlap C."/>
        </authorList>
    </citation>
    <scope>NUCLEOTIDE SEQUENCE [LARGE SCALE GENOMIC DNA]</scope>
    <source>
        <strain evidence="2 3">B-23453</strain>
    </source>
</reference>
<evidence type="ECO:0000313" key="3">
    <source>
        <dbReference type="Proteomes" id="UP001341444"/>
    </source>
</evidence>
<accession>A0ABU6MM87</accession>
<protein>
    <submittedName>
        <fullName evidence="2">Uncharacterized protein</fullName>
    </submittedName>
</protein>
<gene>
    <name evidence="2" type="ORF">P4T90_22430</name>
</gene>
<keyword evidence="1" id="KW-1133">Transmembrane helix</keyword>
<keyword evidence="3" id="KW-1185">Reference proteome</keyword>
<dbReference type="Proteomes" id="UP001341444">
    <property type="component" value="Unassembled WGS sequence"/>
</dbReference>
<evidence type="ECO:0000313" key="2">
    <source>
        <dbReference type="EMBL" id="MED1205796.1"/>
    </source>
</evidence>
<comment type="caution">
    <text evidence="2">The sequence shown here is derived from an EMBL/GenBank/DDBJ whole genome shotgun (WGS) entry which is preliminary data.</text>
</comment>
<organism evidence="2 3">
    <name type="scientific">Heyndrickxia acidicola</name>
    <dbReference type="NCBI Taxonomy" id="209389"/>
    <lineage>
        <taxon>Bacteria</taxon>
        <taxon>Bacillati</taxon>
        <taxon>Bacillota</taxon>
        <taxon>Bacilli</taxon>
        <taxon>Bacillales</taxon>
        <taxon>Bacillaceae</taxon>
        <taxon>Heyndrickxia</taxon>
    </lineage>
</organism>